<sequence length="360" mass="41182">MYGLVLACISFACQNKKDIAPIDLIVDTLTLDHPQIQAFNTFSIVNDRVYFAEFNTRKQIASLNLKDKSAEVLNLHKLYDSIPEGILTYNVISRDSILLLSKYTNKFYLINRKLEVLKKWDFQEQKLKGHLFLPPLNFTQSKIQAAIVYSHNSQAADSILSLKEIAQKSFTNALVSPIFLEFNLSQDTLNQGDFLLKNLISRFLESTQYSSEGRHFTYNSKNKIYTSCRVDSLFVINNTDLSISSFQLNSKFFDSLKISPVTIDKLIENEMKILTKGAHCSSAHYSPTLNTYFVFLADNRSGKKVIQLYSSSQQLIHEEIIDKNILIHQLLEYDGSVYLLNKTKLNSLQLLEINPSLYAQ</sequence>
<keyword evidence="2" id="KW-1185">Reference proteome</keyword>
<evidence type="ECO:0000313" key="1">
    <source>
        <dbReference type="EMBL" id="SFT84962.1"/>
    </source>
</evidence>
<dbReference type="Proteomes" id="UP000236454">
    <property type="component" value="Unassembled WGS sequence"/>
</dbReference>
<organism evidence="1 2">
    <name type="scientific">Lishizhenia tianjinensis</name>
    <dbReference type="NCBI Taxonomy" id="477690"/>
    <lineage>
        <taxon>Bacteria</taxon>
        <taxon>Pseudomonadati</taxon>
        <taxon>Bacteroidota</taxon>
        <taxon>Flavobacteriia</taxon>
        <taxon>Flavobacteriales</taxon>
        <taxon>Crocinitomicaceae</taxon>
        <taxon>Lishizhenia</taxon>
    </lineage>
</organism>
<accession>A0A1I7BCZ4</accession>
<dbReference type="STRING" id="477690.SAMN05216474_2684"/>
<gene>
    <name evidence="1" type="ORF">SAMN05216474_2684</name>
</gene>
<dbReference type="EMBL" id="FPAS01000005">
    <property type="protein sequence ID" value="SFT84962.1"/>
    <property type="molecule type" value="Genomic_DNA"/>
</dbReference>
<reference evidence="1 2" key="1">
    <citation type="submission" date="2016-10" db="EMBL/GenBank/DDBJ databases">
        <authorList>
            <person name="de Groot N.N."/>
        </authorList>
    </citation>
    <scope>NUCLEOTIDE SEQUENCE [LARGE SCALE GENOMIC DNA]</scope>
    <source>
        <strain evidence="1 2">CGMCC 1.7005</strain>
    </source>
</reference>
<proteinExistence type="predicted"/>
<evidence type="ECO:0000313" key="2">
    <source>
        <dbReference type="Proteomes" id="UP000236454"/>
    </source>
</evidence>
<evidence type="ECO:0008006" key="3">
    <source>
        <dbReference type="Google" id="ProtNLM"/>
    </source>
</evidence>
<protein>
    <recommendedName>
        <fullName evidence="3">TolB-like 6-blade propeller-like</fullName>
    </recommendedName>
</protein>
<dbReference type="AlphaFoldDB" id="A0A1I7BCZ4"/>
<name>A0A1I7BCZ4_9FLAO</name>